<dbReference type="Proteomes" id="UP000030693">
    <property type="component" value="Unassembled WGS sequence"/>
</dbReference>
<dbReference type="PROSITE" id="PS51747">
    <property type="entry name" value="CYT_DCMP_DEAMINASES_2"/>
    <property type="match status" value="1"/>
</dbReference>
<evidence type="ECO:0000256" key="7">
    <source>
        <dbReference type="ARBA" id="ARBA00038938"/>
    </source>
</evidence>
<evidence type="ECO:0000256" key="5">
    <source>
        <dbReference type="ARBA" id="ARBA00022801"/>
    </source>
</evidence>
<dbReference type="GO" id="GO:0009165">
    <property type="term" value="P:nucleotide biosynthetic process"/>
    <property type="evidence" value="ECO:0007669"/>
    <property type="project" value="UniProtKB-KW"/>
</dbReference>
<dbReference type="InterPro" id="IPR016193">
    <property type="entry name" value="Cytidine_deaminase-like"/>
</dbReference>
<dbReference type="STRING" id="691883.A0A058ZDI5"/>
<keyword evidence="3" id="KW-0479">Metal-binding</keyword>
<dbReference type="GO" id="GO:0008270">
    <property type="term" value="F:zinc ion binding"/>
    <property type="evidence" value="ECO:0007669"/>
    <property type="project" value="InterPro"/>
</dbReference>
<sequence>MLLGLSGSFGSGIAEVAIFLHRHYGWKVLLPGPAGDSPTPLATPEYGGSAETICLSDHGGSGGRVGGDGGGASALALSDTEGPECPLLASLRERCIEAGLSPATLAPEEALRQAMSHTGEHFVLLPLTRREQLDQLLGRPAFSLLSVDAPTRARFRWHCHTDGPLELGDFLDLDDALSFGGNPIACHPSGQIREIAKLSDHQILLPEAGADGPMLERLLRMEFPGLLRLPDALSRTSASKAAGPDLQPVPAPSSPAGDQHIQLAIYSDLPLATVPEELLFFARLTRAVAQRSNCLKRRVGCVIVRGGRIVAVGHNGTPERLPPCYDGGCDRCADQQISRGEALDNCVCLHAEELAIIEAGSQQTDGCVLFCTTFPCVGCAKRIIHAGIQKVYYLDAYSPTDGKSEHLMRISGVKIARLKIPDPVVTALAE</sequence>
<dbReference type="InterPro" id="IPR015517">
    <property type="entry name" value="dCMP_deaminase-rel"/>
</dbReference>
<dbReference type="PROSITE" id="PS00903">
    <property type="entry name" value="CYT_DCMP_DEAMINASES_1"/>
    <property type="match status" value="1"/>
</dbReference>
<dbReference type="EC" id="3.5.4.12" evidence="7"/>
<dbReference type="GO" id="GO:0004132">
    <property type="term" value="F:dCMP deaminase activity"/>
    <property type="evidence" value="ECO:0007669"/>
    <property type="project" value="UniProtKB-EC"/>
</dbReference>
<evidence type="ECO:0000256" key="2">
    <source>
        <dbReference type="ARBA" id="ARBA00006576"/>
    </source>
</evidence>
<dbReference type="SUPFAM" id="SSF53927">
    <property type="entry name" value="Cytidine deaminase-like"/>
    <property type="match status" value="1"/>
</dbReference>
<evidence type="ECO:0000259" key="10">
    <source>
        <dbReference type="PROSITE" id="PS51747"/>
    </source>
</evidence>
<organism evidence="11">
    <name type="scientific">Fonticula alba</name>
    <name type="common">Slime mold</name>
    <dbReference type="NCBI Taxonomy" id="691883"/>
    <lineage>
        <taxon>Eukaryota</taxon>
        <taxon>Rotosphaerida</taxon>
        <taxon>Fonticulaceae</taxon>
        <taxon>Fonticula</taxon>
    </lineage>
</organism>
<evidence type="ECO:0000313" key="12">
    <source>
        <dbReference type="Proteomes" id="UP000030693"/>
    </source>
</evidence>
<evidence type="ECO:0000256" key="6">
    <source>
        <dbReference type="ARBA" id="ARBA00022833"/>
    </source>
</evidence>
<dbReference type="AlphaFoldDB" id="A0A058ZDI5"/>
<comment type="cofactor">
    <cofactor evidence="1">
        <name>Zn(2+)</name>
        <dbReference type="ChEBI" id="CHEBI:29105"/>
    </cofactor>
</comment>
<evidence type="ECO:0000256" key="1">
    <source>
        <dbReference type="ARBA" id="ARBA00001947"/>
    </source>
</evidence>
<dbReference type="InterPro" id="IPR002125">
    <property type="entry name" value="CMP_dCMP_dom"/>
</dbReference>
<keyword evidence="6" id="KW-0862">Zinc</keyword>
<protein>
    <recommendedName>
        <fullName evidence="8">dCMP deaminase</fullName>
        <ecNumber evidence="7">3.5.4.12</ecNumber>
    </recommendedName>
    <alternativeName>
        <fullName evidence="8">dCMP deaminase</fullName>
    </alternativeName>
</protein>
<dbReference type="RefSeq" id="XP_009493589.1">
    <property type="nucleotide sequence ID" value="XM_009495314.1"/>
</dbReference>
<feature type="region of interest" description="Disordered" evidence="9">
    <location>
        <begin position="238"/>
        <end position="257"/>
    </location>
</feature>
<dbReference type="InterPro" id="IPR035105">
    <property type="entry name" value="Deoxycytidylate_deaminase_dom"/>
</dbReference>
<keyword evidence="5" id="KW-0378">Hydrolase</keyword>
<evidence type="ECO:0000256" key="9">
    <source>
        <dbReference type="SAM" id="MobiDB-lite"/>
    </source>
</evidence>
<dbReference type="GO" id="GO:0005737">
    <property type="term" value="C:cytoplasm"/>
    <property type="evidence" value="ECO:0007669"/>
    <property type="project" value="TreeGrafter"/>
</dbReference>
<dbReference type="OrthoDB" id="6710946at2759"/>
<evidence type="ECO:0000256" key="8">
    <source>
        <dbReference type="ARBA" id="ARBA00041763"/>
    </source>
</evidence>
<accession>A0A058ZDI5</accession>
<comment type="similarity">
    <text evidence="2">Belongs to the cytidine and deoxycytidylate deaminase family.</text>
</comment>
<dbReference type="Pfam" id="PF00383">
    <property type="entry name" value="dCMP_cyt_deam_1"/>
    <property type="match status" value="1"/>
</dbReference>
<proteinExistence type="inferred from homology"/>
<dbReference type="InterPro" id="IPR016192">
    <property type="entry name" value="APOBEC/CMP_deaminase_Zn-bd"/>
</dbReference>
<evidence type="ECO:0000256" key="4">
    <source>
        <dbReference type="ARBA" id="ARBA00022727"/>
    </source>
</evidence>
<evidence type="ECO:0000256" key="3">
    <source>
        <dbReference type="ARBA" id="ARBA00022723"/>
    </source>
</evidence>
<dbReference type="GeneID" id="20526143"/>
<dbReference type="PANTHER" id="PTHR11086">
    <property type="entry name" value="DEOXYCYTIDYLATE DEAMINASE-RELATED"/>
    <property type="match status" value="1"/>
</dbReference>
<name>A0A058ZDI5_FONAL</name>
<reference evidence="11" key="1">
    <citation type="submission" date="2013-04" db="EMBL/GenBank/DDBJ databases">
        <title>The Genome Sequence of Fonticula alba ATCC 38817.</title>
        <authorList>
            <consortium name="The Broad Institute Genomics Platform"/>
            <person name="Russ C."/>
            <person name="Cuomo C."/>
            <person name="Burger G."/>
            <person name="Gray M.W."/>
            <person name="Holland P.W.H."/>
            <person name="King N."/>
            <person name="Lang F.B.F."/>
            <person name="Roger A.J."/>
            <person name="Ruiz-Trillo I."/>
            <person name="Brown M."/>
            <person name="Walker B."/>
            <person name="Young S."/>
            <person name="Zeng Q."/>
            <person name="Gargeya S."/>
            <person name="Fitzgerald M."/>
            <person name="Haas B."/>
            <person name="Abouelleil A."/>
            <person name="Allen A.W."/>
            <person name="Alvarado L."/>
            <person name="Arachchi H.M."/>
            <person name="Berlin A.M."/>
            <person name="Chapman S.B."/>
            <person name="Gainer-Dewar J."/>
            <person name="Goldberg J."/>
            <person name="Griggs A."/>
            <person name="Gujja S."/>
            <person name="Hansen M."/>
            <person name="Howarth C."/>
            <person name="Imamovic A."/>
            <person name="Ireland A."/>
            <person name="Larimer J."/>
            <person name="McCowan C."/>
            <person name="Murphy C."/>
            <person name="Pearson M."/>
            <person name="Poon T.W."/>
            <person name="Priest M."/>
            <person name="Roberts A."/>
            <person name="Saif S."/>
            <person name="Shea T."/>
            <person name="Sisk P."/>
            <person name="Sykes S."/>
            <person name="Wortman J."/>
            <person name="Nusbaum C."/>
            <person name="Birren B."/>
        </authorList>
    </citation>
    <scope>NUCLEOTIDE SEQUENCE [LARGE SCALE GENOMIC DNA]</scope>
    <source>
        <strain evidence="11">ATCC 38817</strain>
    </source>
</reference>
<dbReference type="eggNOG" id="KOG3127">
    <property type="taxonomic scope" value="Eukaryota"/>
</dbReference>
<gene>
    <name evidence="11" type="ORF">H696_01418</name>
</gene>
<evidence type="ECO:0000313" key="11">
    <source>
        <dbReference type="EMBL" id="KCV72011.1"/>
    </source>
</evidence>
<dbReference type="PANTHER" id="PTHR11086:SF18">
    <property type="entry name" value="DEOXYCYTIDYLATE DEAMINASE"/>
    <property type="match status" value="1"/>
</dbReference>
<keyword evidence="12" id="KW-1185">Reference proteome</keyword>
<feature type="domain" description="CMP/dCMP-type deaminase" evidence="10">
    <location>
        <begin position="276"/>
        <end position="405"/>
    </location>
</feature>
<dbReference type="Gene3D" id="3.40.140.10">
    <property type="entry name" value="Cytidine Deaminase, domain 2"/>
    <property type="match status" value="1"/>
</dbReference>
<dbReference type="CDD" id="cd01286">
    <property type="entry name" value="deoxycytidylate_deaminase"/>
    <property type="match status" value="1"/>
</dbReference>
<dbReference type="EMBL" id="KB932202">
    <property type="protein sequence ID" value="KCV72011.1"/>
    <property type="molecule type" value="Genomic_DNA"/>
</dbReference>
<keyword evidence="4" id="KW-0545">Nucleotide biosynthesis</keyword>